<keyword evidence="3" id="KW-1185">Reference proteome</keyword>
<dbReference type="InterPro" id="IPR035069">
    <property type="entry name" value="TTHA1013/TTHA0281-like"/>
</dbReference>
<dbReference type="EMBL" id="RYER01000001">
    <property type="protein sequence ID" value="RUO17898.1"/>
    <property type="molecule type" value="Genomic_DNA"/>
</dbReference>
<feature type="domain" description="HicB-like antitoxin of toxin-antitoxin system" evidence="1">
    <location>
        <begin position="3"/>
        <end position="77"/>
    </location>
</feature>
<dbReference type="Pfam" id="PF15919">
    <property type="entry name" value="HicB_lk_antitox"/>
    <property type="match status" value="1"/>
</dbReference>
<reference evidence="2 3" key="1">
    <citation type="submission" date="2018-12" db="EMBL/GenBank/DDBJ databases">
        <title>Persistence of Moraxella catarrhalis in Chronic Obstructive Pulmonary Disease and Regulation of the Hag/MID Adhesin.</title>
        <authorList>
            <person name="Murphy T."/>
            <person name="Zhao X."/>
            <person name="Vyas G."/>
            <person name="Aluvathingal J."/>
            <person name="Nadendla S."/>
            <person name="Tallon L."/>
            <person name="Tettelin H."/>
        </authorList>
    </citation>
    <scope>NUCLEOTIDE SEQUENCE [LARGE SCALE GENOMIC DNA]</scope>
    <source>
        <strain evidence="2 3">173P27B1</strain>
    </source>
</reference>
<dbReference type="PANTHER" id="PTHR34504:SF4">
    <property type="entry name" value="ANTITOXIN HICB"/>
    <property type="match status" value="1"/>
</dbReference>
<evidence type="ECO:0000259" key="1">
    <source>
        <dbReference type="Pfam" id="PF15919"/>
    </source>
</evidence>
<dbReference type="InterPro" id="IPR031807">
    <property type="entry name" value="HicB-like"/>
</dbReference>
<dbReference type="RefSeq" id="WP_003658132.1">
    <property type="nucleotide sequence ID" value="NZ_CP160099.1"/>
</dbReference>
<comment type="caution">
    <text evidence="2">The sequence shown here is derived from an EMBL/GenBank/DDBJ whole genome shotgun (WGS) entry which is preliminary data.</text>
</comment>
<organism evidence="2 3">
    <name type="scientific">Moraxella catarrhalis</name>
    <name type="common">Branhamella catarrhalis</name>
    <dbReference type="NCBI Taxonomy" id="480"/>
    <lineage>
        <taxon>Bacteria</taxon>
        <taxon>Pseudomonadati</taxon>
        <taxon>Pseudomonadota</taxon>
        <taxon>Gammaproteobacteria</taxon>
        <taxon>Moraxellales</taxon>
        <taxon>Moraxellaceae</taxon>
        <taxon>Moraxella</taxon>
    </lineage>
</organism>
<proteinExistence type="predicted"/>
<dbReference type="Proteomes" id="UP000268436">
    <property type="component" value="Unassembled WGS sequence"/>
</dbReference>
<gene>
    <name evidence="2" type="primary">hicB</name>
    <name evidence="2" type="ORF">EJK54_1602</name>
</gene>
<evidence type="ECO:0000313" key="2">
    <source>
        <dbReference type="EMBL" id="RUO17898.1"/>
    </source>
</evidence>
<sequence>MHYPVTLTPDTDGFCVTFRDIPEAISQGDTTDEALDMAQDALMVAMEFYFEDNRAVPMPSQAQDGEHLVSLPPSVWVKVLLLNEMIAQNVSQAELAKRMGIVPQSLTRLVDLSHTTKIDTLANAFAKLGKQLQVGLV</sequence>
<name>A0ABY0BMU9_MORCA</name>
<dbReference type="SUPFAM" id="SSF47413">
    <property type="entry name" value="lambda repressor-like DNA-binding domains"/>
    <property type="match status" value="1"/>
</dbReference>
<evidence type="ECO:0000313" key="3">
    <source>
        <dbReference type="Proteomes" id="UP000268436"/>
    </source>
</evidence>
<protein>
    <submittedName>
        <fullName evidence="2">Antitoxin HicB</fullName>
    </submittedName>
</protein>
<dbReference type="InterPro" id="IPR010982">
    <property type="entry name" value="Lambda_DNA-bd_dom_sf"/>
</dbReference>
<accession>A0ABY0BMU9</accession>
<dbReference type="InterPro" id="IPR051404">
    <property type="entry name" value="TA_system_antitoxin"/>
</dbReference>
<dbReference type="Gene3D" id="3.30.160.250">
    <property type="match status" value="1"/>
</dbReference>
<dbReference type="PANTHER" id="PTHR34504">
    <property type="entry name" value="ANTITOXIN HICB"/>
    <property type="match status" value="1"/>
</dbReference>
<dbReference type="SUPFAM" id="SSF143100">
    <property type="entry name" value="TTHA1013/TTHA0281-like"/>
    <property type="match status" value="1"/>
</dbReference>